<proteinExistence type="predicted"/>
<comment type="caution">
    <text evidence="1">The sequence shown here is derived from an EMBL/GenBank/DDBJ whole genome shotgun (WGS) entry which is preliminary data.</text>
</comment>
<reference evidence="1 2" key="1">
    <citation type="submission" date="2019-07" db="EMBL/GenBank/DDBJ databases">
        <title>Reinekea sp. strain SSH23 genome sequencing and assembly.</title>
        <authorList>
            <person name="Kim I."/>
        </authorList>
    </citation>
    <scope>NUCLEOTIDE SEQUENCE [LARGE SCALE GENOMIC DNA]</scope>
    <source>
        <strain evidence="1 2">SSH23</strain>
    </source>
</reference>
<protein>
    <submittedName>
        <fullName evidence="1">Ferritin-like domain-containing protein</fullName>
    </submittedName>
</protein>
<dbReference type="Pfam" id="PF04305">
    <property type="entry name" value="DUF455"/>
    <property type="match status" value="1"/>
</dbReference>
<dbReference type="InterPro" id="IPR009078">
    <property type="entry name" value="Ferritin-like_SF"/>
</dbReference>
<dbReference type="InterPro" id="IPR007402">
    <property type="entry name" value="DUF455"/>
</dbReference>
<organism evidence="1 2">
    <name type="scientific">Reinekea thalattae</name>
    <dbReference type="NCBI Taxonomy" id="2593301"/>
    <lineage>
        <taxon>Bacteria</taxon>
        <taxon>Pseudomonadati</taxon>
        <taxon>Pseudomonadota</taxon>
        <taxon>Gammaproteobacteria</taxon>
        <taxon>Oceanospirillales</taxon>
        <taxon>Saccharospirillaceae</taxon>
        <taxon>Reinekea</taxon>
    </lineage>
</organism>
<dbReference type="OrthoDB" id="9778629at2"/>
<dbReference type="RefSeq" id="WP_147713965.1">
    <property type="nucleotide sequence ID" value="NZ_VKAD01000001.1"/>
</dbReference>
<dbReference type="PANTHER" id="PTHR42782:SF4">
    <property type="entry name" value="DUF455 DOMAIN-CONTAINING PROTEIN"/>
    <property type="match status" value="1"/>
</dbReference>
<dbReference type="InterPro" id="IPR011197">
    <property type="entry name" value="UCP012318"/>
</dbReference>
<evidence type="ECO:0000313" key="1">
    <source>
        <dbReference type="EMBL" id="TXR54567.1"/>
    </source>
</evidence>
<keyword evidence="2" id="KW-1185">Reference proteome</keyword>
<dbReference type="CDD" id="cd00657">
    <property type="entry name" value="Ferritin_like"/>
    <property type="match status" value="1"/>
</dbReference>
<dbReference type="Proteomes" id="UP000321764">
    <property type="component" value="Unassembled WGS sequence"/>
</dbReference>
<dbReference type="PIRSF" id="PIRSF012318">
    <property type="entry name" value="UCP012318"/>
    <property type="match status" value="1"/>
</dbReference>
<dbReference type="AlphaFoldDB" id="A0A5C8Z9Y0"/>
<dbReference type="SUPFAM" id="SSF47240">
    <property type="entry name" value="Ferritin-like"/>
    <property type="match status" value="1"/>
</dbReference>
<accession>A0A5C8Z9Y0</accession>
<gene>
    <name evidence="1" type="ORF">FME95_08530</name>
</gene>
<name>A0A5C8Z9Y0_9GAMM</name>
<dbReference type="PANTHER" id="PTHR42782">
    <property type="entry name" value="SI:CH73-314G15.3"/>
    <property type="match status" value="1"/>
</dbReference>
<evidence type="ECO:0000313" key="2">
    <source>
        <dbReference type="Proteomes" id="UP000321764"/>
    </source>
</evidence>
<dbReference type="EMBL" id="VKAD01000001">
    <property type="protein sequence ID" value="TXR54567.1"/>
    <property type="molecule type" value="Genomic_DNA"/>
</dbReference>
<sequence length="273" mass="31568">MKNLYDLAKECFLTADPELKMALTDEAAGQWQSNSLEWQEGEAPLLLNEPGRLEKPEIVMPRDLGKRKLTKEEGRAALIHSLAHIELTAVNLAWDAVYRYRDMPVEYYQDWVQCATEEAGHFRMLRQRLQGMGYDYGSFPAHNELWKMAVTTGDDLTARMGIVHRVFEARALDVVPTTLKRFESQNDKDMIRVLTIICNDEVGHVSSATHWFRHRCEQAQQDPDQTFFYMMNKYLSKPIAGPFNRLARLQAGFSEEELDFLEANDPRAEHNKK</sequence>